<comment type="similarity">
    <text evidence="10">Belongs to the NadD family.</text>
</comment>
<evidence type="ECO:0000313" key="12">
    <source>
        <dbReference type="EMBL" id="MEL5987276.1"/>
    </source>
</evidence>
<evidence type="ECO:0000256" key="2">
    <source>
        <dbReference type="ARBA" id="ARBA00005019"/>
    </source>
</evidence>
<keyword evidence="8 10" id="KW-0520">NAD</keyword>
<sequence length="196" mass="22188">MKKIGIMGGTFNPPHVGHLLMANEVLQALDLDEVRFMPNAIPPHKEEPNGATGEQRLHMTALAIEDHAKFKLEPYEIQKGGKSYSFETLQVLKEREPDCDFYFIIGGDMVDSLHTWYRIEDLLKLVHFVGVDRPGTEGKSELPVIHVAAPIIDVSSTLLRRRLKNNQSVRYLLPQKVEHYIREEGLYGTTTATSSH</sequence>
<dbReference type="GO" id="GO:0016491">
    <property type="term" value="F:oxidoreductase activity"/>
    <property type="evidence" value="ECO:0007669"/>
    <property type="project" value="UniProtKB-KW"/>
</dbReference>
<comment type="pathway">
    <text evidence="2 10">Cofactor biosynthesis; NAD(+) biosynthesis; deamido-NAD(+) from nicotinate D-ribonucleotide: step 1/1.</text>
</comment>
<accession>A0ABU9LLL9</accession>
<dbReference type="PANTHER" id="PTHR39321:SF3">
    <property type="entry name" value="PHOSPHOPANTETHEINE ADENYLYLTRANSFERASE"/>
    <property type="match status" value="1"/>
</dbReference>
<evidence type="ECO:0000256" key="3">
    <source>
        <dbReference type="ARBA" id="ARBA00022642"/>
    </source>
</evidence>
<organism evidence="12 13">
    <name type="scientific">Kurthia gibsonii</name>
    <dbReference type="NCBI Taxonomy" id="33946"/>
    <lineage>
        <taxon>Bacteria</taxon>
        <taxon>Bacillati</taxon>
        <taxon>Bacillota</taxon>
        <taxon>Bacilli</taxon>
        <taxon>Bacillales</taxon>
        <taxon>Caryophanaceae</taxon>
        <taxon>Kurthia</taxon>
    </lineage>
</organism>
<evidence type="ECO:0000256" key="5">
    <source>
        <dbReference type="ARBA" id="ARBA00022695"/>
    </source>
</evidence>
<dbReference type="Gene3D" id="3.40.50.620">
    <property type="entry name" value="HUPs"/>
    <property type="match status" value="1"/>
</dbReference>
<dbReference type="HAMAP" id="MF_00244">
    <property type="entry name" value="NaMN_adenylyltr"/>
    <property type="match status" value="1"/>
</dbReference>
<keyword evidence="13" id="KW-1185">Reference proteome</keyword>
<protein>
    <recommendedName>
        <fullName evidence="10">Probable nicotinate-nucleotide adenylyltransferase</fullName>
        <ecNumber evidence="10">2.7.7.18</ecNumber>
    </recommendedName>
    <alternativeName>
        <fullName evidence="10">Deamido-NAD(+) diphosphorylase</fullName>
    </alternativeName>
    <alternativeName>
        <fullName evidence="10">Deamido-NAD(+) pyrophosphorylase</fullName>
    </alternativeName>
    <alternativeName>
        <fullName evidence="10">Nicotinate mononucleotide adenylyltransferase</fullName>
        <shortName evidence="10">NaMN adenylyltransferase</shortName>
    </alternativeName>
</protein>
<dbReference type="RefSeq" id="WP_068452527.1">
    <property type="nucleotide sequence ID" value="NZ_JBBCRB010000002.1"/>
</dbReference>
<evidence type="ECO:0000256" key="10">
    <source>
        <dbReference type="HAMAP-Rule" id="MF_00244"/>
    </source>
</evidence>
<dbReference type="NCBIfam" id="TIGR00125">
    <property type="entry name" value="cyt_tran_rel"/>
    <property type="match status" value="1"/>
</dbReference>
<dbReference type="InterPro" id="IPR014729">
    <property type="entry name" value="Rossmann-like_a/b/a_fold"/>
</dbReference>
<dbReference type="CDD" id="cd02165">
    <property type="entry name" value="NMNAT"/>
    <property type="match status" value="1"/>
</dbReference>
<comment type="function">
    <text evidence="1 10">Catalyzes the reversible adenylation of nicotinate mononucleotide (NaMN) to nicotinic acid adenine dinucleotide (NaAD).</text>
</comment>
<reference evidence="12 13" key="1">
    <citation type="submission" date="2024-04" db="EMBL/GenBank/DDBJ databases">
        <authorList>
            <person name="Wu Y.S."/>
            <person name="Zhang L."/>
        </authorList>
    </citation>
    <scope>NUCLEOTIDE SEQUENCE [LARGE SCALE GENOMIC DNA]</scope>
    <source>
        <strain evidence="12 13">KG-01</strain>
    </source>
</reference>
<keyword evidence="12" id="KW-0560">Oxidoreductase</keyword>
<comment type="caution">
    <text evidence="12">The sequence shown here is derived from an EMBL/GenBank/DDBJ whole genome shotgun (WGS) entry which is preliminary data.</text>
</comment>
<keyword evidence="7 10" id="KW-0067">ATP-binding</keyword>
<evidence type="ECO:0000259" key="11">
    <source>
        <dbReference type="Pfam" id="PF01467"/>
    </source>
</evidence>
<evidence type="ECO:0000256" key="8">
    <source>
        <dbReference type="ARBA" id="ARBA00023027"/>
    </source>
</evidence>
<feature type="domain" description="Cytidyltransferase-like" evidence="11">
    <location>
        <begin position="6"/>
        <end position="162"/>
    </location>
</feature>
<proteinExistence type="inferred from homology"/>
<dbReference type="InterPro" id="IPR005248">
    <property type="entry name" value="NadD/NMNAT"/>
</dbReference>
<dbReference type="SUPFAM" id="SSF52374">
    <property type="entry name" value="Nucleotidylyl transferase"/>
    <property type="match status" value="1"/>
</dbReference>
<dbReference type="Proteomes" id="UP001398420">
    <property type="component" value="Unassembled WGS sequence"/>
</dbReference>
<keyword evidence="3 10" id="KW-0662">Pyridine nucleotide biosynthesis</keyword>
<dbReference type="GO" id="GO:0004515">
    <property type="term" value="F:nicotinate-nucleotide adenylyltransferase activity"/>
    <property type="evidence" value="ECO:0007669"/>
    <property type="project" value="UniProtKB-EC"/>
</dbReference>
<dbReference type="EC" id="2.7.7.18" evidence="10"/>
<dbReference type="Pfam" id="PF01467">
    <property type="entry name" value="CTP_transf_like"/>
    <property type="match status" value="1"/>
</dbReference>
<keyword evidence="5 10" id="KW-0548">Nucleotidyltransferase</keyword>
<dbReference type="NCBIfam" id="NF000841">
    <property type="entry name" value="PRK00071.1-4"/>
    <property type="match status" value="1"/>
</dbReference>
<comment type="catalytic activity">
    <reaction evidence="9 10">
        <text>nicotinate beta-D-ribonucleotide + ATP + H(+) = deamido-NAD(+) + diphosphate</text>
        <dbReference type="Rhea" id="RHEA:22860"/>
        <dbReference type="ChEBI" id="CHEBI:15378"/>
        <dbReference type="ChEBI" id="CHEBI:30616"/>
        <dbReference type="ChEBI" id="CHEBI:33019"/>
        <dbReference type="ChEBI" id="CHEBI:57502"/>
        <dbReference type="ChEBI" id="CHEBI:58437"/>
        <dbReference type="EC" id="2.7.7.18"/>
    </reaction>
</comment>
<dbReference type="InterPro" id="IPR004821">
    <property type="entry name" value="Cyt_trans-like"/>
</dbReference>
<keyword evidence="6 10" id="KW-0547">Nucleotide-binding</keyword>
<dbReference type="PANTHER" id="PTHR39321">
    <property type="entry name" value="NICOTINATE-NUCLEOTIDE ADENYLYLTRANSFERASE-RELATED"/>
    <property type="match status" value="1"/>
</dbReference>
<evidence type="ECO:0000256" key="9">
    <source>
        <dbReference type="ARBA" id="ARBA00048721"/>
    </source>
</evidence>
<keyword evidence="4 10" id="KW-0808">Transferase</keyword>
<evidence type="ECO:0000256" key="1">
    <source>
        <dbReference type="ARBA" id="ARBA00002324"/>
    </source>
</evidence>
<dbReference type="NCBIfam" id="TIGR00482">
    <property type="entry name" value="nicotinate (nicotinamide) nucleotide adenylyltransferase"/>
    <property type="match status" value="1"/>
</dbReference>
<evidence type="ECO:0000256" key="4">
    <source>
        <dbReference type="ARBA" id="ARBA00022679"/>
    </source>
</evidence>
<dbReference type="NCBIfam" id="NF000840">
    <property type="entry name" value="PRK00071.1-3"/>
    <property type="match status" value="1"/>
</dbReference>
<dbReference type="EMBL" id="JBCEWA010000002">
    <property type="protein sequence ID" value="MEL5987276.1"/>
    <property type="molecule type" value="Genomic_DNA"/>
</dbReference>
<evidence type="ECO:0000313" key="13">
    <source>
        <dbReference type="Proteomes" id="UP001398420"/>
    </source>
</evidence>
<name>A0ABU9LLL9_9BACL</name>
<evidence type="ECO:0000256" key="6">
    <source>
        <dbReference type="ARBA" id="ARBA00022741"/>
    </source>
</evidence>
<evidence type="ECO:0000256" key="7">
    <source>
        <dbReference type="ARBA" id="ARBA00022840"/>
    </source>
</evidence>
<gene>
    <name evidence="10" type="primary">nadD</name>
    <name evidence="12" type="ORF">AAF454_02405</name>
</gene>